<sequence>MMIKFLKKCVSVILLGGISVGYGQDSATLNNLPLRSNNQQIRTIIVDPGHGFPDVGAEGNGYNEADIALGIATKLAQKLKDSLPGVRVIMTRTDRNLPAGITNANEANRWRAKFANENHGDLFLCIHVNDAGSVRHSEVVDHETHVYYTGKGKRRKKHTRREPIYRHWTTPSAAIGTETYIWSMEKNDSKTQFIHDNSSSEGEFSDSAMAKDSTADSLLNTPEAKIAASLKARKFFERSLILASLVQDQFVDQGRVDRGVKQRGTGIWVLQATAMPSILVESGFIQDPNEASYLGSDVGQTAVSDAVFHAVLQYKKILSQRRIN</sequence>
<dbReference type="OrthoDB" id="9806267at2"/>
<evidence type="ECO:0000313" key="6">
    <source>
        <dbReference type="Proteomes" id="UP000292424"/>
    </source>
</evidence>
<keyword evidence="3" id="KW-0378">Hydrolase</keyword>
<dbReference type="Proteomes" id="UP000292424">
    <property type="component" value="Chromosome"/>
</dbReference>
<evidence type="ECO:0000313" key="5">
    <source>
        <dbReference type="EMBL" id="QES89783.1"/>
    </source>
</evidence>
<dbReference type="PANTHER" id="PTHR30404:SF0">
    <property type="entry name" value="N-ACETYLMURAMOYL-L-ALANINE AMIDASE AMIC"/>
    <property type="match status" value="1"/>
</dbReference>
<evidence type="ECO:0000256" key="1">
    <source>
        <dbReference type="ARBA" id="ARBA00001561"/>
    </source>
</evidence>
<dbReference type="GO" id="GO:0030288">
    <property type="term" value="C:outer membrane-bounded periplasmic space"/>
    <property type="evidence" value="ECO:0007669"/>
    <property type="project" value="TreeGrafter"/>
</dbReference>
<keyword evidence="6" id="KW-1185">Reference proteome</keyword>
<feature type="domain" description="MurNAc-LAA" evidence="4">
    <location>
        <begin position="112"/>
        <end position="312"/>
    </location>
</feature>
<dbReference type="GO" id="GO:0009253">
    <property type="term" value="P:peptidoglycan catabolic process"/>
    <property type="evidence" value="ECO:0007669"/>
    <property type="project" value="InterPro"/>
</dbReference>
<evidence type="ECO:0000256" key="2">
    <source>
        <dbReference type="ARBA" id="ARBA00011901"/>
    </source>
</evidence>
<dbReference type="PANTHER" id="PTHR30404">
    <property type="entry name" value="N-ACETYLMURAMOYL-L-ALANINE AMIDASE"/>
    <property type="match status" value="1"/>
</dbReference>
<protein>
    <recommendedName>
        <fullName evidence="2">N-acetylmuramoyl-L-alanine amidase</fullName>
        <ecNumber evidence="2">3.5.1.28</ecNumber>
    </recommendedName>
</protein>
<dbReference type="AlphaFoldDB" id="A0A5P2G989"/>
<reference evidence="5 6" key="1">
    <citation type="submission" date="2019-09" db="EMBL/GenBank/DDBJ databases">
        <title>Complete genome sequence of Arachidicoccus sp. B3-10 isolated from apple orchard soil.</title>
        <authorList>
            <person name="Kim H.S."/>
            <person name="Han K.-I."/>
            <person name="Suh M.K."/>
            <person name="Lee K.C."/>
            <person name="Eom M.K."/>
            <person name="Kim J.-S."/>
            <person name="Kang S.W."/>
            <person name="Sin Y."/>
            <person name="Lee J.-S."/>
        </authorList>
    </citation>
    <scope>NUCLEOTIDE SEQUENCE [LARGE SCALE GENOMIC DNA]</scope>
    <source>
        <strain evidence="5 6">B3-10</strain>
    </source>
</reference>
<dbReference type="Gene3D" id="3.40.630.40">
    <property type="entry name" value="Zn-dependent exopeptidases"/>
    <property type="match status" value="1"/>
</dbReference>
<gene>
    <name evidence="5" type="ORF">E0W69_014320</name>
</gene>
<dbReference type="SMART" id="SM00646">
    <property type="entry name" value="Ami_3"/>
    <property type="match status" value="1"/>
</dbReference>
<dbReference type="SUPFAM" id="SSF53187">
    <property type="entry name" value="Zn-dependent exopeptidases"/>
    <property type="match status" value="1"/>
</dbReference>
<dbReference type="InterPro" id="IPR002508">
    <property type="entry name" value="MurNAc-LAA_cat"/>
</dbReference>
<name>A0A5P2G989_9BACT</name>
<dbReference type="EC" id="3.5.1.28" evidence="2"/>
<evidence type="ECO:0000256" key="3">
    <source>
        <dbReference type="ARBA" id="ARBA00022801"/>
    </source>
</evidence>
<dbReference type="KEGG" id="arac:E0W69_014320"/>
<dbReference type="InterPro" id="IPR050695">
    <property type="entry name" value="N-acetylmuramoyl_amidase_3"/>
</dbReference>
<dbReference type="RefSeq" id="WP_131330741.1">
    <property type="nucleotide sequence ID" value="NZ_CP044016.1"/>
</dbReference>
<accession>A0A5P2G989</accession>
<dbReference type="EMBL" id="CP044016">
    <property type="protein sequence ID" value="QES89783.1"/>
    <property type="molecule type" value="Genomic_DNA"/>
</dbReference>
<dbReference type="Pfam" id="PF01520">
    <property type="entry name" value="Amidase_3"/>
    <property type="match status" value="1"/>
</dbReference>
<proteinExistence type="predicted"/>
<dbReference type="CDD" id="cd02696">
    <property type="entry name" value="MurNAc-LAA"/>
    <property type="match status" value="1"/>
</dbReference>
<dbReference type="GO" id="GO:0008745">
    <property type="term" value="F:N-acetylmuramoyl-L-alanine amidase activity"/>
    <property type="evidence" value="ECO:0007669"/>
    <property type="project" value="UniProtKB-EC"/>
</dbReference>
<evidence type="ECO:0000259" key="4">
    <source>
        <dbReference type="SMART" id="SM00646"/>
    </source>
</evidence>
<comment type="catalytic activity">
    <reaction evidence="1">
        <text>Hydrolyzes the link between N-acetylmuramoyl residues and L-amino acid residues in certain cell-wall glycopeptides.</text>
        <dbReference type="EC" id="3.5.1.28"/>
    </reaction>
</comment>
<organism evidence="5 6">
    <name type="scientific">Rhizosphaericola mali</name>
    <dbReference type="NCBI Taxonomy" id="2545455"/>
    <lineage>
        <taxon>Bacteria</taxon>
        <taxon>Pseudomonadati</taxon>
        <taxon>Bacteroidota</taxon>
        <taxon>Chitinophagia</taxon>
        <taxon>Chitinophagales</taxon>
        <taxon>Chitinophagaceae</taxon>
        <taxon>Rhizosphaericola</taxon>
    </lineage>
</organism>